<dbReference type="InterPro" id="IPR003594">
    <property type="entry name" value="HATPase_dom"/>
</dbReference>
<dbReference type="InterPro" id="IPR036097">
    <property type="entry name" value="HisK_dim/P_sf"/>
</dbReference>
<dbReference type="InterPro" id="IPR004358">
    <property type="entry name" value="Sig_transdc_His_kin-like_C"/>
</dbReference>
<dbReference type="SUPFAM" id="SSF55874">
    <property type="entry name" value="ATPase domain of HSP90 chaperone/DNA topoisomerase II/histidine kinase"/>
    <property type="match status" value="1"/>
</dbReference>
<dbReference type="InterPro" id="IPR036890">
    <property type="entry name" value="HATPase_C_sf"/>
</dbReference>
<dbReference type="CDD" id="cd00082">
    <property type="entry name" value="HisKA"/>
    <property type="match status" value="1"/>
</dbReference>
<dbReference type="InterPro" id="IPR013656">
    <property type="entry name" value="PAS_4"/>
</dbReference>
<feature type="coiled-coil region" evidence="7">
    <location>
        <begin position="161"/>
        <end position="188"/>
    </location>
</feature>
<evidence type="ECO:0000256" key="3">
    <source>
        <dbReference type="ARBA" id="ARBA00022553"/>
    </source>
</evidence>
<evidence type="ECO:0000313" key="12">
    <source>
        <dbReference type="Proteomes" id="UP001254813"/>
    </source>
</evidence>
<feature type="domain" description="Histidine kinase" evidence="9">
    <location>
        <begin position="343"/>
        <end position="558"/>
    </location>
</feature>
<keyword evidence="3" id="KW-0597">Phosphoprotein</keyword>
<dbReference type="EC" id="2.7.13.3" evidence="2"/>
<dbReference type="InterPro" id="IPR000700">
    <property type="entry name" value="PAS-assoc_C"/>
</dbReference>
<dbReference type="InterPro" id="IPR035965">
    <property type="entry name" value="PAS-like_dom_sf"/>
</dbReference>
<protein>
    <recommendedName>
        <fullName evidence="2">histidine kinase</fullName>
        <ecNumber evidence="2">2.7.13.3</ecNumber>
    </recommendedName>
</protein>
<accession>A0ABU2G2H9</accession>
<dbReference type="PANTHER" id="PTHR43711">
    <property type="entry name" value="TWO-COMPONENT HISTIDINE KINASE"/>
    <property type="match status" value="1"/>
</dbReference>
<evidence type="ECO:0000256" key="5">
    <source>
        <dbReference type="ARBA" id="ARBA00022777"/>
    </source>
</evidence>
<comment type="catalytic activity">
    <reaction evidence="1">
        <text>ATP + protein L-histidine = ADP + protein N-phospho-L-histidine.</text>
        <dbReference type="EC" id="2.7.13.3"/>
    </reaction>
</comment>
<evidence type="ECO:0000256" key="8">
    <source>
        <dbReference type="SAM" id="MobiDB-lite"/>
    </source>
</evidence>
<keyword evidence="5 11" id="KW-0418">Kinase</keyword>
<dbReference type="Pfam" id="PF00512">
    <property type="entry name" value="HisKA"/>
    <property type="match status" value="1"/>
</dbReference>
<dbReference type="PRINTS" id="PR00344">
    <property type="entry name" value="BCTRLSENSOR"/>
</dbReference>
<feature type="compositionally biased region" description="Basic and acidic residues" evidence="8">
    <location>
        <begin position="7"/>
        <end position="20"/>
    </location>
</feature>
<name>A0ABU2G2H9_9EURY</name>
<sequence>MSPETIVSEREHGKSRRDDGGSTPEAPDSLAVLVVGSRSARARPPGGGGTADALRTLGFAVTETALDAETDPDAGDAGRLASDEAEGGAFDCVVVAVADATAGPSESPDSLDAAGVLDALDRLSAVAPVVLVGGDAADAAAAFEAGAAEFVPTANAADLAVLDARVRNAAARSEAARLREERETLATDLSRERGLLNAIFETVPAHLYVKDREARHVRVSEAYVGDPGRFLGKTDYDVVPDETSRGTYEDDLRIMETGQPLFDQEEPIVPADTTFSMKSLLERHGEAGDTVTGDWVLTSKVPWRDADGEVVGLVGFSIDISDRKADRRRLERQNERLSEFADVVSHDLRSPLNVARGYLGLLGETVEGETARSHLQRVEGAHERMDELIEDVLTLARQGAVVADPTPTRVADVAAAAWRSTTTDGATPAIETGDATVLADPGRLRALFENLFRNSVEHGSTGNRSSSGDSVEHGSAGDDLTVTVGRTDGGFYVEDDGPGVPESERAAVFEAGHTSAAAGTGFGLAIVKRIAEAHGWSVALTESESGGARFEFAAEHPAGAVDGGG</sequence>
<dbReference type="PROSITE" id="PS50109">
    <property type="entry name" value="HIS_KIN"/>
    <property type="match status" value="1"/>
</dbReference>
<evidence type="ECO:0000256" key="4">
    <source>
        <dbReference type="ARBA" id="ARBA00022679"/>
    </source>
</evidence>
<dbReference type="Gene3D" id="1.10.287.130">
    <property type="match status" value="1"/>
</dbReference>
<evidence type="ECO:0000256" key="7">
    <source>
        <dbReference type="SAM" id="Coils"/>
    </source>
</evidence>
<dbReference type="SUPFAM" id="SSF55785">
    <property type="entry name" value="PYP-like sensor domain (PAS domain)"/>
    <property type="match status" value="1"/>
</dbReference>
<feature type="domain" description="PAC" evidence="10">
    <location>
        <begin position="275"/>
        <end position="332"/>
    </location>
</feature>
<dbReference type="SUPFAM" id="SSF47384">
    <property type="entry name" value="Homodimeric domain of signal transducing histidine kinase"/>
    <property type="match status" value="1"/>
</dbReference>
<dbReference type="InterPro" id="IPR003661">
    <property type="entry name" value="HisK_dim/P_dom"/>
</dbReference>
<dbReference type="PROSITE" id="PS50113">
    <property type="entry name" value="PAC"/>
    <property type="match status" value="1"/>
</dbReference>
<keyword evidence="12" id="KW-1185">Reference proteome</keyword>
<evidence type="ECO:0000259" key="10">
    <source>
        <dbReference type="PROSITE" id="PS50113"/>
    </source>
</evidence>
<dbReference type="Pfam" id="PF08448">
    <property type="entry name" value="PAS_4"/>
    <property type="match status" value="1"/>
</dbReference>
<dbReference type="GO" id="GO:0016301">
    <property type="term" value="F:kinase activity"/>
    <property type="evidence" value="ECO:0007669"/>
    <property type="project" value="UniProtKB-KW"/>
</dbReference>
<organism evidence="11 12">
    <name type="scientific">Halogeometricum luteum</name>
    <dbReference type="NCBI Taxonomy" id="2950537"/>
    <lineage>
        <taxon>Archaea</taxon>
        <taxon>Methanobacteriati</taxon>
        <taxon>Methanobacteriota</taxon>
        <taxon>Stenosarchaea group</taxon>
        <taxon>Halobacteria</taxon>
        <taxon>Halobacteriales</taxon>
        <taxon>Haloferacaceae</taxon>
        <taxon>Halogeometricum</taxon>
    </lineage>
</organism>
<keyword evidence="7" id="KW-0175">Coiled coil</keyword>
<dbReference type="EMBL" id="JAMQOQ010000002">
    <property type="protein sequence ID" value="MDS0294383.1"/>
    <property type="molecule type" value="Genomic_DNA"/>
</dbReference>
<dbReference type="Proteomes" id="UP001254813">
    <property type="component" value="Unassembled WGS sequence"/>
</dbReference>
<gene>
    <name evidence="11" type="ORF">NDI79_09390</name>
</gene>
<feature type="compositionally biased region" description="Polar residues" evidence="8">
    <location>
        <begin position="457"/>
        <end position="469"/>
    </location>
</feature>
<feature type="region of interest" description="Disordered" evidence="8">
    <location>
        <begin position="1"/>
        <end position="28"/>
    </location>
</feature>
<dbReference type="Pfam" id="PF02518">
    <property type="entry name" value="HATPase_c"/>
    <property type="match status" value="1"/>
</dbReference>
<evidence type="ECO:0000313" key="11">
    <source>
        <dbReference type="EMBL" id="MDS0294383.1"/>
    </source>
</evidence>
<dbReference type="Gene3D" id="3.30.565.10">
    <property type="entry name" value="Histidine kinase-like ATPase, C-terminal domain"/>
    <property type="match status" value="1"/>
</dbReference>
<dbReference type="InterPro" id="IPR050736">
    <property type="entry name" value="Sensor_HK_Regulatory"/>
</dbReference>
<dbReference type="CDD" id="cd18773">
    <property type="entry name" value="PDC1_HK_sensor"/>
    <property type="match status" value="1"/>
</dbReference>
<dbReference type="InterPro" id="IPR005467">
    <property type="entry name" value="His_kinase_dom"/>
</dbReference>
<proteinExistence type="predicted"/>
<dbReference type="Gene3D" id="3.30.450.20">
    <property type="entry name" value="PAS domain"/>
    <property type="match status" value="1"/>
</dbReference>
<evidence type="ECO:0000256" key="2">
    <source>
        <dbReference type="ARBA" id="ARBA00012438"/>
    </source>
</evidence>
<keyword evidence="6" id="KW-0902">Two-component regulatory system</keyword>
<evidence type="ECO:0000259" key="9">
    <source>
        <dbReference type="PROSITE" id="PS50109"/>
    </source>
</evidence>
<feature type="region of interest" description="Disordered" evidence="8">
    <location>
        <begin position="456"/>
        <end position="480"/>
    </location>
</feature>
<dbReference type="SMART" id="SM00387">
    <property type="entry name" value="HATPase_c"/>
    <property type="match status" value="1"/>
</dbReference>
<evidence type="ECO:0000256" key="1">
    <source>
        <dbReference type="ARBA" id="ARBA00000085"/>
    </source>
</evidence>
<reference evidence="11 12" key="1">
    <citation type="submission" date="2022-06" db="EMBL/GenBank/DDBJ databases">
        <title>Halogeometricum sp. a new haloarchaeum isolate from saline soil.</title>
        <authorList>
            <person name="Strakova D."/>
            <person name="Galisteo C."/>
            <person name="Sanchez-Porro C."/>
            <person name="Ventosa A."/>
        </authorList>
    </citation>
    <scope>NUCLEOTIDE SEQUENCE [LARGE SCALE GENOMIC DNA]</scope>
    <source>
        <strain evidence="12">S3BR25-2</strain>
    </source>
</reference>
<dbReference type="SMART" id="SM00388">
    <property type="entry name" value="HisKA"/>
    <property type="match status" value="1"/>
</dbReference>
<dbReference type="RefSeq" id="WP_310928218.1">
    <property type="nucleotide sequence ID" value="NZ_JAMQOQ010000002.1"/>
</dbReference>
<dbReference type="PANTHER" id="PTHR43711:SF1">
    <property type="entry name" value="HISTIDINE KINASE 1"/>
    <property type="match status" value="1"/>
</dbReference>
<evidence type="ECO:0000256" key="6">
    <source>
        <dbReference type="ARBA" id="ARBA00023012"/>
    </source>
</evidence>
<comment type="caution">
    <text evidence="11">The sequence shown here is derived from an EMBL/GenBank/DDBJ whole genome shotgun (WGS) entry which is preliminary data.</text>
</comment>
<keyword evidence="4" id="KW-0808">Transferase</keyword>